<keyword evidence="5" id="KW-0378">Hydrolase</keyword>
<organism evidence="5 6">
    <name type="scientific">Erwinia pyrifoliae</name>
    <dbReference type="NCBI Taxonomy" id="79967"/>
    <lineage>
        <taxon>Bacteria</taxon>
        <taxon>Pseudomonadati</taxon>
        <taxon>Pseudomonadota</taxon>
        <taxon>Gammaproteobacteria</taxon>
        <taxon>Enterobacterales</taxon>
        <taxon>Erwiniaceae</taxon>
        <taxon>Erwinia</taxon>
    </lineage>
</organism>
<keyword evidence="3" id="KW-0238">DNA-binding</keyword>
<feature type="domain" description="Type I restriction modification DNA specificity" evidence="4">
    <location>
        <begin position="248"/>
        <end position="423"/>
    </location>
</feature>
<evidence type="ECO:0000256" key="1">
    <source>
        <dbReference type="ARBA" id="ARBA00010923"/>
    </source>
</evidence>
<comment type="similarity">
    <text evidence="1">Belongs to the type-I restriction system S methylase family.</text>
</comment>
<dbReference type="GO" id="GO:0004519">
    <property type="term" value="F:endonuclease activity"/>
    <property type="evidence" value="ECO:0007669"/>
    <property type="project" value="UniProtKB-KW"/>
</dbReference>
<keyword evidence="2" id="KW-0680">Restriction system</keyword>
<dbReference type="RefSeq" id="WP_259825962.1">
    <property type="nucleotide sequence ID" value="NZ_CP103445.1"/>
</dbReference>
<evidence type="ECO:0000256" key="3">
    <source>
        <dbReference type="ARBA" id="ARBA00023125"/>
    </source>
</evidence>
<dbReference type="Gene3D" id="3.90.220.20">
    <property type="entry name" value="DNA methylase specificity domains"/>
    <property type="match status" value="2"/>
</dbReference>
<accession>A0ABY5X830</accession>
<dbReference type="EC" id="3.1.21.-" evidence="5"/>
<dbReference type="PANTHER" id="PTHR43140">
    <property type="entry name" value="TYPE-1 RESTRICTION ENZYME ECOKI SPECIFICITY PROTEIN"/>
    <property type="match status" value="1"/>
</dbReference>
<dbReference type="SUPFAM" id="SSF116734">
    <property type="entry name" value="DNA methylase specificity domain"/>
    <property type="match status" value="2"/>
</dbReference>
<evidence type="ECO:0000313" key="5">
    <source>
        <dbReference type="EMBL" id="UWS33513.1"/>
    </source>
</evidence>
<name>A0ABY5X830_ERWPY</name>
<evidence type="ECO:0000256" key="2">
    <source>
        <dbReference type="ARBA" id="ARBA00022747"/>
    </source>
</evidence>
<dbReference type="InterPro" id="IPR000055">
    <property type="entry name" value="Restrct_endonuc_typeI_TRD"/>
</dbReference>
<dbReference type="PANTHER" id="PTHR43140:SF1">
    <property type="entry name" value="TYPE I RESTRICTION ENZYME ECOKI SPECIFICITY SUBUNIT"/>
    <property type="match status" value="1"/>
</dbReference>
<reference evidence="5" key="1">
    <citation type="submission" date="2022-07" db="EMBL/GenBank/DDBJ databases">
        <title>Genetic diversity of Erwinia pyrifoliae.</title>
        <authorList>
            <person name="Park D.S."/>
            <person name="Ham H."/>
        </authorList>
    </citation>
    <scope>NUCLEOTIDE SEQUENCE</scope>
    <source>
        <strain evidence="5">CP201486</strain>
    </source>
</reference>
<sequence length="448" mass="52038">MVNMAELPKYENYKDSNIEWLKEIPVDWSVERFHHVFRFAKGLNITKENLQDEGILCVNYGEVHSKYSFELDTSIHALKYVDASYLKYNKKSLVKHSDFIFADTSEDLEGSGNFTYLKSDEEIFAGYHTLIARLKYKRNERYLAYVLESMSFRLQVRRAVKGVKVYSITQNILKSTKIWFATEQEQSLIAKFLDNKTLQINKVIEYKQQQINLLKERKQIIIQKAVTQGLDANVPRKDSGVSWIGKIPEHWEIRRSKFLFTQRKEKALNDDVQLSATQAYGVIPQEKYEALTGKRVVKIQFHLDKRKHVEKDDFVISMRSFQGGLERAWSCGCIRSSYVVLKALQTIDPLFYGYLLKLPSYIAALQQTASFIRDGQDLNFDNFSRVDLFIPPLEEQTAIANYVESFLTSSDEAMNLIEQQIEKLKEYKTTLINSAVTGKIKITPEMVE</sequence>
<keyword evidence="5" id="KW-0255">Endonuclease</keyword>
<dbReference type="EMBL" id="CP103445">
    <property type="protein sequence ID" value="UWS33513.1"/>
    <property type="molecule type" value="Genomic_DNA"/>
</dbReference>
<gene>
    <name evidence="5" type="ORF">NYP84_18430</name>
</gene>
<dbReference type="GO" id="GO:0016787">
    <property type="term" value="F:hydrolase activity"/>
    <property type="evidence" value="ECO:0007669"/>
    <property type="project" value="UniProtKB-KW"/>
</dbReference>
<proteinExistence type="inferred from homology"/>
<dbReference type="InterPro" id="IPR044946">
    <property type="entry name" value="Restrct_endonuc_typeI_TRD_sf"/>
</dbReference>
<evidence type="ECO:0000313" key="6">
    <source>
        <dbReference type="Proteomes" id="UP001058553"/>
    </source>
</evidence>
<protein>
    <submittedName>
        <fullName evidence="5">Restriction endonuclease subunit S</fullName>
        <ecNumber evidence="5">3.1.21.-</ecNumber>
    </submittedName>
</protein>
<evidence type="ECO:0000259" key="4">
    <source>
        <dbReference type="Pfam" id="PF01420"/>
    </source>
</evidence>
<feature type="domain" description="Type I restriction modification DNA specificity" evidence="4">
    <location>
        <begin position="25"/>
        <end position="210"/>
    </location>
</feature>
<dbReference type="Pfam" id="PF01420">
    <property type="entry name" value="Methylase_S"/>
    <property type="match status" value="2"/>
</dbReference>
<keyword evidence="5" id="KW-0540">Nuclease</keyword>
<dbReference type="InterPro" id="IPR051212">
    <property type="entry name" value="Type-I_RE_S_subunit"/>
</dbReference>
<dbReference type="Proteomes" id="UP001058553">
    <property type="component" value="Chromosome"/>
</dbReference>
<keyword evidence="6" id="KW-1185">Reference proteome</keyword>